<proteinExistence type="predicted"/>
<evidence type="ECO:0000313" key="3">
    <source>
        <dbReference type="Proteomes" id="UP001556220"/>
    </source>
</evidence>
<name>A0ABV3QIU7_9GAMM</name>
<gene>
    <name evidence="2" type="ORF">ABQJ54_18565</name>
</gene>
<sequence>MAIVMGLLAAVLASAPASIAPATAQLLPTVYEAGHFYAVPETMDGQKLKLVVDTGGSGGGGMYVLLASTAKRLHLSTKPCPDGGGEVATLPRFKTGQSLPPLIAPACGQAAWVGPFDTLGAGYLPRRTWTFDYPNHRLRMEGSDWHPAPDAHKAPLGFPHKADGSLGDGLAAIEIKVDGQTIPLLLDTGATARPTVAGEKASGTPTVNGEGVTSYITTSVLERWHKAHPEWRVVADGDDLLGPKRATRLIEVPDVEIAGWRVGPVWFTERPDRNFGIKGISQYMDRIVSGSAGANIFQHFVMTLDYPHEAAWFRCVTGCKAVATPPPAP</sequence>
<feature type="signal peptide" evidence="1">
    <location>
        <begin position="1"/>
        <end position="24"/>
    </location>
</feature>
<reference evidence="2 3" key="1">
    <citation type="submission" date="2024-06" db="EMBL/GenBank/DDBJ databases">
        <authorList>
            <person name="Woo H."/>
        </authorList>
    </citation>
    <scope>NUCLEOTIDE SEQUENCE [LARGE SCALE GENOMIC DNA]</scope>
    <source>
        <strain evidence="2 3">Si-c</strain>
    </source>
</reference>
<evidence type="ECO:0008006" key="4">
    <source>
        <dbReference type="Google" id="ProtNLM"/>
    </source>
</evidence>
<evidence type="ECO:0000313" key="2">
    <source>
        <dbReference type="EMBL" id="MEW9573763.1"/>
    </source>
</evidence>
<protein>
    <recommendedName>
        <fullName evidence="4">Peptidase A2 domain-containing protein</fullName>
    </recommendedName>
</protein>
<accession>A0ABV3QIU7</accession>
<keyword evidence="1" id="KW-0732">Signal</keyword>
<organism evidence="2 3">
    <name type="scientific">Rhodanobacter lycopersici</name>
    <dbReference type="NCBI Taxonomy" id="3162487"/>
    <lineage>
        <taxon>Bacteria</taxon>
        <taxon>Pseudomonadati</taxon>
        <taxon>Pseudomonadota</taxon>
        <taxon>Gammaproteobacteria</taxon>
        <taxon>Lysobacterales</taxon>
        <taxon>Rhodanobacteraceae</taxon>
        <taxon>Rhodanobacter</taxon>
    </lineage>
</organism>
<keyword evidence="3" id="KW-1185">Reference proteome</keyword>
<feature type="chain" id="PRO_5046516919" description="Peptidase A2 domain-containing protein" evidence="1">
    <location>
        <begin position="25"/>
        <end position="329"/>
    </location>
</feature>
<evidence type="ECO:0000256" key="1">
    <source>
        <dbReference type="SAM" id="SignalP"/>
    </source>
</evidence>
<comment type="caution">
    <text evidence="2">The sequence shown here is derived from an EMBL/GenBank/DDBJ whole genome shotgun (WGS) entry which is preliminary data.</text>
</comment>
<dbReference type="Proteomes" id="UP001556220">
    <property type="component" value="Unassembled WGS sequence"/>
</dbReference>
<dbReference type="EMBL" id="JBFOHK010000006">
    <property type="protein sequence ID" value="MEW9573763.1"/>
    <property type="molecule type" value="Genomic_DNA"/>
</dbReference>
<dbReference type="RefSeq" id="WP_367855820.1">
    <property type="nucleotide sequence ID" value="NZ_JBFOHK010000006.1"/>
</dbReference>